<dbReference type="Proteomes" id="UP000002526">
    <property type="component" value="Chromosome"/>
</dbReference>
<dbReference type="PhylomeDB" id="Q89IW4"/>
<dbReference type="OrthoDB" id="8477976at2"/>
<evidence type="ECO:0000313" key="3">
    <source>
        <dbReference type="Proteomes" id="UP000002526"/>
    </source>
</evidence>
<dbReference type="InterPro" id="IPR023346">
    <property type="entry name" value="Lysozyme-like_dom_sf"/>
</dbReference>
<organism evidence="2 3">
    <name type="scientific">Bradyrhizobium diazoefficiens (strain JCM 10833 / BCRC 13528 / IAM 13628 / NBRC 14792 / USDA 110)</name>
    <dbReference type="NCBI Taxonomy" id="224911"/>
    <lineage>
        <taxon>Bacteria</taxon>
        <taxon>Pseudomonadati</taxon>
        <taxon>Pseudomonadota</taxon>
        <taxon>Alphaproteobacteria</taxon>
        <taxon>Hyphomicrobiales</taxon>
        <taxon>Nitrobacteraceae</taxon>
        <taxon>Bradyrhizobium</taxon>
    </lineage>
</organism>
<dbReference type="KEGG" id="bja:bll5520"/>
<dbReference type="InParanoid" id="Q89IW4"/>
<accession>Q89IW4</accession>
<reference evidence="3" key="1">
    <citation type="journal article" date="2002" name="DNA Res.">
        <title>Complete genomic sequence of nitrogen-fixing symbiotic bacterium Bradyrhizobium japonicum USDA110.</title>
        <authorList>
            <person name="Kaneko T."/>
            <person name="Nakamura Y."/>
            <person name="Sato S."/>
            <person name="Minamisawa K."/>
            <person name="Uchiumi T."/>
            <person name="Sasamoto S."/>
            <person name="Watanabe A."/>
            <person name="Idesawa K."/>
            <person name="Iriguchi M."/>
            <person name="Kawashima K."/>
            <person name="Kohara M."/>
            <person name="Matsumoto M."/>
            <person name="Shimpo S."/>
            <person name="Tsuruoka H."/>
            <person name="Wada T."/>
            <person name="Yamada M."/>
            <person name="Tabata S."/>
        </authorList>
    </citation>
    <scope>NUCLEOTIDE SEQUENCE [LARGE SCALE GENOMIC DNA]</scope>
    <source>
        <strain evidence="3">JCM 10833 / BCRC 13528 / IAM 13628 / NBRC 14792 / USDA 110</strain>
    </source>
</reference>
<dbReference type="PATRIC" id="fig|224911.5.peg.5622"/>
<dbReference type="EnsemblBacteria" id="BAC50785">
    <property type="protein sequence ID" value="BAC50785"/>
    <property type="gene ID" value="BAC50785"/>
</dbReference>
<evidence type="ECO:0000256" key="1">
    <source>
        <dbReference type="SAM" id="MobiDB-lite"/>
    </source>
</evidence>
<proteinExistence type="predicted"/>
<dbReference type="Gene3D" id="1.10.530.10">
    <property type="match status" value="1"/>
</dbReference>
<keyword evidence="3" id="KW-1185">Reference proteome</keyword>
<dbReference type="SUPFAM" id="SSF53955">
    <property type="entry name" value="Lysozyme-like"/>
    <property type="match status" value="1"/>
</dbReference>
<dbReference type="HOGENOM" id="CLU_062432_2_0_5"/>
<feature type="region of interest" description="Disordered" evidence="1">
    <location>
        <begin position="340"/>
        <end position="366"/>
    </location>
</feature>
<dbReference type="eggNOG" id="COG0741">
    <property type="taxonomic scope" value="Bacteria"/>
</dbReference>
<dbReference type="EMBL" id="BA000040">
    <property type="protein sequence ID" value="BAC50785.1"/>
    <property type="molecule type" value="Genomic_DNA"/>
</dbReference>
<dbReference type="AlphaFoldDB" id="Q89IW4"/>
<name>Q89IW4_BRADU</name>
<evidence type="ECO:0000313" key="2">
    <source>
        <dbReference type="EMBL" id="BAC50785.1"/>
    </source>
</evidence>
<sequence>MRRQDAELPASLNAARGGHFIMSVDNSSASQTAVLDPSRARVAGAIKQASNVSGVSFQYMLTTAKMESDFDPTAGATTSSAHGLYQFIDQTWLGTVKEAGTQLGYGNYADAITRTSSGTYTVDDPVTKRSIMKLRDDPEAASSMAAALTQSNSFKLTGLLGRRPSDSELYMAHFMGVGGAAKLIANAEDNPQAVGARLFPNAASANRSIFYARDGRARSVSEVYSVLDARYASAANSKTTRSAMAMYGGTPSTTQVASANAVLPTTPVIDNAAYLQTFPDVRGVTPVSATSSMTVADNTPITPAFRSIYQPGDATQPVSTTVQKLWGNNASLTSVAPATSVASATPDVRPPQPLDLFSDRSGTFSS</sequence>
<dbReference type="STRING" id="224911.AAV28_25070"/>
<protein>
    <submittedName>
        <fullName evidence="2">Bll5520 protein</fullName>
    </submittedName>
</protein>
<gene>
    <name evidence="2" type="ordered locus">bll5520</name>
</gene>